<dbReference type="GO" id="GO:0008610">
    <property type="term" value="P:lipid biosynthetic process"/>
    <property type="evidence" value="ECO:0007669"/>
    <property type="project" value="TreeGrafter"/>
</dbReference>
<dbReference type="InterPro" id="IPR036938">
    <property type="entry name" value="PAP2/HPO_sf"/>
</dbReference>
<proteinExistence type="inferred from homology"/>
<feature type="domain" description="Phosphatidic acid phosphatase type 2/haloperoxidase" evidence="7">
    <location>
        <begin position="55"/>
        <end position="171"/>
    </location>
</feature>
<dbReference type="SMART" id="SM00014">
    <property type="entry name" value="acidPPc"/>
    <property type="match status" value="1"/>
</dbReference>
<evidence type="ECO:0000256" key="2">
    <source>
        <dbReference type="ARBA" id="ARBA00022692"/>
    </source>
</evidence>
<keyword evidence="3 6" id="KW-0378">Hydrolase</keyword>
<evidence type="ECO:0000256" key="1">
    <source>
        <dbReference type="ARBA" id="ARBA00004141"/>
    </source>
</evidence>
<dbReference type="GO" id="GO:0005789">
    <property type="term" value="C:endoplasmic reticulum membrane"/>
    <property type="evidence" value="ECO:0007669"/>
    <property type="project" value="UniProtKB-SubCell"/>
</dbReference>
<dbReference type="GO" id="GO:0047874">
    <property type="term" value="F:dolichyldiphosphatase activity"/>
    <property type="evidence" value="ECO:0007669"/>
    <property type="project" value="UniProtKB-UniRule"/>
</dbReference>
<sequence>MPNSTLPHVIPFDETLVLYNPHDPLALPCILLSLSPILILAFYLSWLIITRDIESVVVAGGQLLNELSNKILKRLLKEPRPHAALIGPGYGMPSAHAQFAGFFCAYWTLRVWVRWYNPRNAHRTARRIIYTTALLAAAAAICAARVRLHYHSVEQTAVGFAVGALLATLYFAAVGIARTMGIVHAVTRWPLCRRLYIHDGGSDAPEPLYMQYSRVRRGS</sequence>
<comment type="subcellular location">
    <subcellularLocation>
        <location evidence="6">Endoplasmic reticulum membrane</location>
        <topology evidence="6">Multi-pass membrane protein</topology>
    </subcellularLocation>
    <subcellularLocation>
        <location evidence="1">Membrane</location>
        <topology evidence="1">Multi-pass membrane protein</topology>
    </subcellularLocation>
</comment>
<dbReference type="EMBL" id="BTGD01000016">
    <property type="protein sequence ID" value="GMM57857.1"/>
    <property type="molecule type" value="Genomic_DNA"/>
</dbReference>
<comment type="pathway">
    <text evidence="6">Protein modification; protein glycosylation.</text>
</comment>
<keyword evidence="4 6" id="KW-1133">Transmembrane helix</keyword>
<evidence type="ECO:0000259" key="7">
    <source>
        <dbReference type="SMART" id="SM00014"/>
    </source>
</evidence>
<dbReference type="InterPro" id="IPR000326">
    <property type="entry name" value="PAP2/HPO"/>
</dbReference>
<dbReference type="SUPFAM" id="SSF48317">
    <property type="entry name" value="Acid phosphatase/Vanadium-dependent haloperoxidase"/>
    <property type="match status" value="1"/>
</dbReference>
<gene>
    <name evidence="8" type="ORF">DAKH74_044730</name>
</gene>
<evidence type="ECO:0000256" key="3">
    <source>
        <dbReference type="ARBA" id="ARBA00022801"/>
    </source>
</evidence>
<dbReference type="CDD" id="cd03382">
    <property type="entry name" value="PAP2_dolichyldiphosphatase"/>
    <property type="match status" value="1"/>
</dbReference>
<dbReference type="AlphaFoldDB" id="A0AAV5S2N5"/>
<feature type="transmembrane region" description="Helical" evidence="6">
    <location>
        <begin position="158"/>
        <end position="177"/>
    </location>
</feature>
<reference evidence="8 9" key="1">
    <citation type="journal article" date="2023" name="Elife">
        <title>Identification of key yeast species and microbe-microbe interactions impacting larval growth of Drosophila in the wild.</title>
        <authorList>
            <person name="Mure A."/>
            <person name="Sugiura Y."/>
            <person name="Maeda R."/>
            <person name="Honda K."/>
            <person name="Sakurai N."/>
            <person name="Takahashi Y."/>
            <person name="Watada M."/>
            <person name="Katoh T."/>
            <person name="Gotoh A."/>
            <person name="Gotoh Y."/>
            <person name="Taniguchi I."/>
            <person name="Nakamura K."/>
            <person name="Hayashi T."/>
            <person name="Katayama T."/>
            <person name="Uemura T."/>
            <person name="Hattori Y."/>
        </authorList>
    </citation>
    <scope>NUCLEOTIDE SEQUENCE [LARGE SCALE GENOMIC DNA]</scope>
    <source>
        <strain evidence="8 9">KH-74</strain>
    </source>
</reference>
<evidence type="ECO:0000313" key="8">
    <source>
        <dbReference type="EMBL" id="GMM57857.1"/>
    </source>
</evidence>
<comment type="function">
    <text evidence="6">Required for efficient N-glycosylation. Necessary for maintaining optimal levels of dolichol-linked oligosaccharides. Hydrolyzes dolichyl pyrophosphate at a very high rate and dolichyl monophosphate at a much lower rate. Does not act on phosphatidate.</text>
</comment>
<dbReference type="PANTHER" id="PTHR11247">
    <property type="entry name" value="PALMITOYL-PROTEIN THIOESTERASE/DOLICHYLDIPHOSPHATASE 1"/>
    <property type="match status" value="1"/>
</dbReference>
<dbReference type="Proteomes" id="UP001377567">
    <property type="component" value="Unassembled WGS sequence"/>
</dbReference>
<feature type="transmembrane region" description="Helical" evidence="6">
    <location>
        <begin position="128"/>
        <end position="146"/>
    </location>
</feature>
<keyword evidence="5 6" id="KW-0472">Membrane</keyword>
<keyword evidence="2 6" id="KW-0812">Transmembrane</keyword>
<keyword evidence="6" id="KW-0256">Endoplasmic reticulum</keyword>
<keyword evidence="9" id="KW-1185">Reference proteome</keyword>
<dbReference type="Pfam" id="PF01569">
    <property type="entry name" value="PAP2"/>
    <property type="match status" value="1"/>
</dbReference>
<evidence type="ECO:0000256" key="6">
    <source>
        <dbReference type="RuleBase" id="RU367078"/>
    </source>
</evidence>
<comment type="catalytic activity">
    <reaction evidence="6">
        <text>a di-trans,poly-cis-dolichyl diphosphate + H2O = a di-trans,poly-cis-dolichyl phosphate + phosphate + H(+)</text>
        <dbReference type="Rhea" id="RHEA:14385"/>
        <dbReference type="Rhea" id="RHEA-COMP:19498"/>
        <dbReference type="Rhea" id="RHEA-COMP:19506"/>
        <dbReference type="ChEBI" id="CHEBI:15377"/>
        <dbReference type="ChEBI" id="CHEBI:15378"/>
        <dbReference type="ChEBI" id="CHEBI:43474"/>
        <dbReference type="ChEBI" id="CHEBI:57497"/>
        <dbReference type="ChEBI" id="CHEBI:57683"/>
        <dbReference type="EC" id="3.6.1.43"/>
    </reaction>
</comment>
<accession>A0AAV5S2N5</accession>
<feature type="transmembrane region" description="Helical" evidence="6">
    <location>
        <begin position="25"/>
        <end position="49"/>
    </location>
</feature>
<comment type="caution">
    <text evidence="8">The sequence shown here is derived from an EMBL/GenBank/DDBJ whole genome shotgun (WGS) entry which is preliminary data.</text>
</comment>
<evidence type="ECO:0000256" key="4">
    <source>
        <dbReference type="ARBA" id="ARBA00022989"/>
    </source>
</evidence>
<evidence type="ECO:0000313" key="9">
    <source>
        <dbReference type="Proteomes" id="UP001377567"/>
    </source>
</evidence>
<name>A0AAV5S2N5_MAUHU</name>
<dbReference type="Gene3D" id="1.20.144.10">
    <property type="entry name" value="Phosphatidic acid phosphatase type 2/haloperoxidase"/>
    <property type="match status" value="1"/>
</dbReference>
<dbReference type="PANTHER" id="PTHR11247:SF1">
    <property type="entry name" value="DOLICHYLDIPHOSPHATASE 1"/>
    <property type="match status" value="1"/>
</dbReference>
<dbReference type="InterPro" id="IPR039667">
    <property type="entry name" value="Dolichyldiphosphatase_PAP2"/>
</dbReference>
<dbReference type="EC" id="3.6.1.43" evidence="6"/>
<organism evidence="8 9">
    <name type="scientific">Maudiozyma humilis</name>
    <name type="common">Sour dough yeast</name>
    <name type="synonym">Kazachstania humilis</name>
    <dbReference type="NCBI Taxonomy" id="51915"/>
    <lineage>
        <taxon>Eukaryota</taxon>
        <taxon>Fungi</taxon>
        <taxon>Dikarya</taxon>
        <taxon>Ascomycota</taxon>
        <taxon>Saccharomycotina</taxon>
        <taxon>Saccharomycetes</taxon>
        <taxon>Saccharomycetales</taxon>
        <taxon>Saccharomycetaceae</taxon>
        <taxon>Maudiozyma</taxon>
    </lineage>
</organism>
<dbReference type="GO" id="GO:0006487">
    <property type="term" value="P:protein N-linked glycosylation"/>
    <property type="evidence" value="ECO:0007669"/>
    <property type="project" value="UniProtKB-UniRule"/>
</dbReference>
<evidence type="ECO:0000256" key="5">
    <source>
        <dbReference type="ARBA" id="ARBA00023136"/>
    </source>
</evidence>
<comment type="similarity">
    <text evidence="6">Belongs to the dolichyldiphosphatase family.</text>
</comment>
<protein>
    <recommendedName>
        <fullName evidence="6">Dolichyldiphosphatase</fullName>
        <ecNumber evidence="6">3.6.1.43</ecNumber>
    </recommendedName>
</protein>